<dbReference type="Pfam" id="PF10741">
    <property type="entry name" value="T2SSM_b"/>
    <property type="match status" value="1"/>
</dbReference>
<accession>A0A7Y7Y5W9</accession>
<evidence type="ECO:0000256" key="1">
    <source>
        <dbReference type="SAM" id="Phobius"/>
    </source>
</evidence>
<keyword evidence="1" id="KW-0812">Transmembrane</keyword>
<protein>
    <submittedName>
        <fullName evidence="2">General secretion pathway protein GspM</fullName>
    </submittedName>
</protein>
<dbReference type="Proteomes" id="UP000517547">
    <property type="component" value="Unassembled WGS sequence"/>
</dbReference>
<keyword evidence="1" id="KW-0472">Membrane</keyword>
<comment type="caution">
    <text evidence="2">The sequence shown here is derived from an EMBL/GenBank/DDBJ whole genome shotgun (WGS) entry which is preliminary data.</text>
</comment>
<evidence type="ECO:0000313" key="3">
    <source>
        <dbReference type="Proteomes" id="UP000517547"/>
    </source>
</evidence>
<reference evidence="2 3" key="1">
    <citation type="submission" date="2020-04" db="EMBL/GenBank/DDBJ databases">
        <title>Molecular characterization of pseudomonads from Agaricus bisporus reveal novel blotch 2 pathogens in Western Europe.</title>
        <authorList>
            <person name="Taparia T."/>
            <person name="Krijger M."/>
            <person name="Haynes E."/>
            <person name="Elpinstone J.G."/>
            <person name="Noble R."/>
            <person name="Van Der Wolf J."/>
        </authorList>
    </citation>
    <scope>NUCLEOTIDE SEQUENCE [LARGE SCALE GENOMIC DNA]</scope>
    <source>
        <strain evidence="2 3">IPO3738</strain>
    </source>
</reference>
<dbReference type="InterPro" id="IPR034756">
    <property type="entry name" value="T2SSM_b"/>
</dbReference>
<feature type="transmembrane region" description="Helical" evidence="1">
    <location>
        <begin position="12"/>
        <end position="34"/>
    </location>
</feature>
<dbReference type="EMBL" id="JACAQE010000015">
    <property type="protein sequence ID" value="NWC18450.1"/>
    <property type="molecule type" value="Genomic_DNA"/>
</dbReference>
<sequence>MPPRLTRREQRAAALILAMLGLIAGYFIGIHWWFTAPLQSIGEEMTTLRAQHQRYQALEGQRPLLQAQLAQARSTPANNDNLLPDSDAGAATAQLMQQVVSRLQALPPESGGCTMSNRMPVAVDETAPYRQVRVSINLDCAIEPLVTLLHGLENGQVSLFVETLGIRKDAVQAPASSHRLAVQLQISAYLNNPPGKSAPTRKGAPAT</sequence>
<evidence type="ECO:0000313" key="2">
    <source>
        <dbReference type="EMBL" id="NWC18450.1"/>
    </source>
</evidence>
<dbReference type="NCBIfam" id="NF040576">
    <property type="entry name" value="T2SS_GspM_XpsM"/>
    <property type="match status" value="1"/>
</dbReference>
<name>A0A7Y7Y5W9_9PSED</name>
<organism evidence="2 3">
    <name type="scientific">Pseudomonas gingeri</name>
    <dbReference type="NCBI Taxonomy" id="117681"/>
    <lineage>
        <taxon>Bacteria</taxon>
        <taxon>Pseudomonadati</taxon>
        <taxon>Pseudomonadota</taxon>
        <taxon>Gammaproteobacteria</taxon>
        <taxon>Pseudomonadales</taxon>
        <taxon>Pseudomonadaceae</taxon>
        <taxon>Pseudomonas</taxon>
    </lineage>
</organism>
<keyword evidence="1" id="KW-1133">Transmembrane helix</keyword>
<dbReference type="AlphaFoldDB" id="A0A7Y7Y5W9"/>
<dbReference type="RefSeq" id="WP_017124598.1">
    <property type="nucleotide sequence ID" value="NZ_JACAQE010000015.1"/>
</dbReference>
<proteinExistence type="predicted"/>
<gene>
    <name evidence="2" type="ORF">HX845_32730</name>
</gene>